<sequence length="101" mass="11033">MVVLMIKMLNLEGVSFDESGPERPLFSNEGLALDSIDALGPLIPEGAQVLDVRCGDGMLAETWGLHSRGYLLRSLPNWLFERELHFVTCLEPCPSSSNGDG</sequence>
<evidence type="ECO:0000313" key="2">
    <source>
        <dbReference type="Proteomes" id="UP000280792"/>
    </source>
</evidence>
<name>A0A3P3VUY2_9GAMM</name>
<organism evidence="1 2">
    <name type="scientific">Aestuariirhabdus litorea</name>
    <dbReference type="NCBI Taxonomy" id="2528527"/>
    <lineage>
        <taxon>Bacteria</taxon>
        <taxon>Pseudomonadati</taxon>
        <taxon>Pseudomonadota</taxon>
        <taxon>Gammaproteobacteria</taxon>
        <taxon>Oceanospirillales</taxon>
        <taxon>Aestuariirhabdaceae</taxon>
        <taxon>Aestuariirhabdus</taxon>
    </lineage>
</organism>
<reference evidence="1 2" key="1">
    <citation type="submission" date="2018-08" db="EMBL/GenBank/DDBJ databases">
        <authorList>
            <person name="Khan S.A."/>
        </authorList>
    </citation>
    <scope>NUCLEOTIDE SEQUENCE [LARGE SCALE GENOMIC DNA]</scope>
    <source>
        <strain evidence="1 2">GTF-13</strain>
    </source>
</reference>
<protein>
    <submittedName>
        <fullName evidence="1">Uncharacterized protein</fullName>
    </submittedName>
</protein>
<comment type="caution">
    <text evidence="1">The sequence shown here is derived from an EMBL/GenBank/DDBJ whole genome shotgun (WGS) entry which is preliminary data.</text>
</comment>
<evidence type="ECO:0000313" key="1">
    <source>
        <dbReference type="EMBL" id="RRJ85239.1"/>
    </source>
</evidence>
<dbReference type="EMBL" id="QWEZ01000001">
    <property type="protein sequence ID" value="RRJ85239.1"/>
    <property type="molecule type" value="Genomic_DNA"/>
</dbReference>
<dbReference type="AlphaFoldDB" id="A0A3P3VUY2"/>
<reference evidence="1 2" key="2">
    <citation type="submission" date="2018-12" db="EMBL/GenBank/DDBJ databases">
        <title>Simiduia agarivorans gen. nov., sp. nov., a marine, agarolytic bacterium isolated from shallow coastal water from Keelung, Taiwan.</title>
        <authorList>
            <person name="Shieh W.Y."/>
        </authorList>
    </citation>
    <scope>NUCLEOTIDE SEQUENCE [LARGE SCALE GENOMIC DNA]</scope>
    <source>
        <strain evidence="1 2">GTF-13</strain>
    </source>
</reference>
<accession>A0A3P3VUY2</accession>
<dbReference type="Proteomes" id="UP000280792">
    <property type="component" value="Unassembled WGS sequence"/>
</dbReference>
<gene>
    <name evidence="1" type="ORF">D0544_09285</name>
</gene>
<keyword evidence="2" id="KW-1185">Reference proteome</keyword>
<proteinExistence type="predicted"/>